<dbReference type="PANTHER" id="PTHR47974">
    <property type="entry name" value="OS07G0415500 PROTEIN"/>
    <property type="match status" value="1"/>
</dbReference>
<dbReference type="EMBL" id="JAKUCV010004024">
    <property type="protein sequence ID" value="KAJ4836765.1"/>
    <property type="molecule type" value="Genomic_DNA"/>
</dbReference>
<comment type="subcellular location">
    <subcellularLocation>
        <location evidence="1">Membrane</location>
        <topology evidence="1">Single-pass membrane protein</topology>
    </subcellularLocation>
</comment>
<keyword evidence="7" id="KW-1185">Reference proteome</keyword>
<dbReference type="Proteomes" id="UP001141552">
    <property type="component" value="Unassembled WGS sequence"/>
</dbReference>
<evidence type="ECO:0000313" key="6">
    <source>
        <dbReference type="EMBL" id="KAJ4836765.1"/>
    </source>
</evidence>
<dbReference type="SUPFAM" id="SSF57414">
    <property type="entry name" value="Hairpin loop containing domain-like"/>
    <property type="match status" value="1"/>
</dbReference>
<keyword evidence="2" id="KW-0812">Transmembrane</keyword>
<dbReference type="GO" id="GO:0016020">
    <property type="term" value="C:membrane"/>
    <property type="evidence" value="ECO:0007669"/>
    <property type="project" value="UniProtKB-SubCell"/>
</dbReference>
<reference evidence="6" key="1">
    <citation type="submission" date="2022-02" db="EMBL/GenBank/DDBJ databases">
        <authorList>
            <person name="Henning P.M."/>
            <person name="McCubbin A.G."/>
            <person name="Shore J.S."/>
        </authorList>
    </citation>
    <scope>NUCLEOTIDE SEQUENCE</scope>
    <source>
        <strain evidence="6">F60SS</strain>
        <tissue evidence="6">Leaves</tissue>
    </source>
</reference>
<keyword evidence="4" id="KW-1133">Transmembrane helix</keyword>
<evidence type="ECO:0000256" key="5">
    <source>
        <dbReference type="ARBA" id="ARBA00023136"/>
    </source>
</evidence>
<dbReference type="AlphaFoldDB" id="A0A9Q0FUC4"/>
<dbReference type="OrthoDB" id="10490324at2759"/>
<name>A0A9Q0FUC4_9ROSI</name>
<evidence type="ECO:0000256" key="4">
    <source>
        <dbReference type="ARBA" id="ARBA00022989"/>
    </source>
</evidence>
<comment type="caution">
    <text evidence="6">The sequence shown here is derived from an EMBL/GenBank/DDBJ whole genome shotgun (WGS) entry which is preliminary data.</text>
</comment>
<reference evidence="6" key="2">
    <citation type="journal article" date="2023" name="Plants (Basel)">
        <title>Annotation of the Turnera subulata (Passifloraceae) Draft Genome Reveals the S-Locus Evolved after the Divergence of Turneroideae from Passifloroideae in a Stepwise Manner.</title>
        <authorList>
            <person name="Henning P.M."/>
            <person name="Roalson E.H."/>
            <person name="Mir W."/>
            <person name="McCubbin A.G."/>
            <person name="Shore J.S."/>
        </authorList>
    </citation>
    <scope>NUCLEOTIDE SEQUENCE</scope>
    <source>
        <strain evidence="6">F60SS</strain>
    </source>
</reference>
<proteinExistence type="predicted"/>
<evidence type="ECO:0000256" key="1">
    <source>
        <dbReference type="ARBA" id="ARBA00004167"/>
    </source>
</evidence>
<gene>
    <name evidence="6" type="ORF">Tsubulata_031070</name>
</gene>
<keyword evidence="5" id="KW-0472">Membrane</keyword>
<evidence type="ECO:0008006" key="8">
    <source>
        <dbReference type="Google" id="ProtNLM"/>
    </source>
</evidence>
<evidence type="ECO:0000313" key="7">
    <source>
        <dbReference type="Proteomes" id="UP001141552"/>
    </source>
</evidence>
<protein>
    <recommendedName>
        <fullName evidence="8">Apple domain-containing protein</fullName>
    </recommendedName>
</protein>
<dbReference type="PANTHER" id="PTHR47974:SF26">
    <property type="entry name" value="RECEPTOR-LIKE SERINE_THREONINE-PROTEIN KINASE"/>
    <property type="match status" value="1"/>
</dbReference>
<feature type="non-terminal residue" evidence="6">
    <location>
        <position position="93"/>
    </location>
</feature>
<keyword evidence="3" id="KW-0732">Signal</keyword>
<accession>A0A9Q0FUC4</accession>
<evidence type="ECO:0000256" key="3">
    <source>
        <dbReference type="ARBA" id="ARBA00022729"/>
    </source>
</evidence>
<sequence>MASEIEFVQLKNVEFFGYDYAFYPNYTLQMCEDLCSRSCNCKGFQFKFIKHDYPSNIPYCYPKNALLNGHHSLNFEGDIYLKVPRNSSLSNIR</sequence>
<evidence type="ECO:0000256" key="2">
    <source>
        <dbReference type="ARBA" id="ARBA00022692"/>
    </source>
</evidence>
<dbReference type="Gene3D" id="3.50.4.10">
    <property type="entry name" value="Hepatocyte Growth Factor"/>
    <property type="match status" value="1"/>
</dbReference>
<organism evidence="6 7">
    <name type="scientific">Turnera subulata</name>
    <dbReference type="NCBI Taxonomy" id="218843"/>
    <lineage>
        <taxon>Eukaryota</taxon>
        <taxon>Viridiplantae</taxon>
        <taxon>Streptophyta</taxon>
        <taxon>Embryophyta</taxon>
        <taxon>Tracheophyta</taxon>
        <taxon>Spermatophyta</taxon>
        <taxon>Magnoliopsida</taxon>
        <taxon>eudicotyledons</taxon>
        <taxon>Gunneridae</taxon>
        <taxon>Pentapetalae</taxon>
        <taxon>rosids</taxon>
        <taxon>fabids</taxon>
        <taxon>Malpighiales</taxon>
        <taxon>Passifloraceae</taxon>
        <taxon>Turnera</taxon>
    </lineage>
</organism>